<evidence type="ECO:0000313" key="2">
    <source>
        <dbReference type="Proteomes" id="UP000828048"/>
    </source>
</evidence>
<evidence type="ECO:0000313" key="1">
    <source>
        <dbReference type="EMBL" id="KAH7854716.1"/>
    </source>
</evidence>
<organism evidence="1 2">
    <name type="scientific">Vaccinium darrowii</name>
    <dbReference type="NCBI Taxonomy" id="229202"/>
    <lineage>
        <taxon>Eukaryota</taxon>
        <taxon>Viridiplantae</taxon>
        <taxon>Streptophyta</taxon>
        <taxon>Embryophyta</taxon>
        <taxon>Tracheophyta</taxon>
        <taxon>Spermatophyta</taxon>
        <taxon>Magnoliopsida</taxon>
        <taxon>eudicotyledons</taxon>
        <taxon>Gunneridae</taxon>
        <taxon>Pentapetalae</taxon>
        <taxon>asterids</taxon>
        <taxon>Ericales</taxon>
        <taxon>Ericaceae</taxon>
        <taxon>Vaccinioideae</taxon>
        <taxon>Vaccinieae</taxon>
        <taxon>Vaccinium</taxon>
    </lineage>
</organism>
<gene>
    <name evidence="1" type="ORF">Vadar_017059</name>
</gene>
<reference evidence="1 2" key="1">
    <citation type="journal article" date="2021" name="Hortic Res">
        <title>High-quality reference genome and annotation aids understanding of berry development for evergreen blueberry (Vaccinium darrowii).</title>
        <authorList>
            <person name="Yu J."/>
            <person name="Hulse-Kemp A.M."/>
            <person name="Babiker E."/>
            <person name="Staton M."/>
        </authorList>
    </citation>
    <scope>NUCLEOTIDE SEQUENCE [LARGE SCALE GENOMIC DNA]</scope>
    <source>
        <strain evidence="2">cv. NJ 8807/NJ 8810</strain>
        <tissue evidence="1">Young leaf</tissue>
    </source>
</reference>
<sequence length="608" mass="69209">MGFGTKTEWICGKEEPLEVSERENMNGTESEKSHSWWWLSHISPENSKWLAENLEEVDKSVKAMVKLIEEDGDSFGFKAGANYERKPDLIAKAEGLCSRYKLLAERYDHLTGELRKYLPSFLQMQNSVISQSGYGQDSPMATPDFKSACTKFGQQSVSFDLFLSSGGSSDLSVKEGSKSSSVGSDSWSESFDSSIDKHSDSHVTFDVKGLSGKKEIADFEVEIKQNEDYVALLKSITKYEEELKETNVKLQLSEEEVVRLKGEVSKKEAFTVLIGDLQAQLESAHGEIKVREEELEMEKRRVLELEVEIGNLVEELEIAREKLEASEEERNAISEGKYQLQVQLELAQKDVAMLESERIQVLELQEKIENHIANVSKRDKDVMELNSALINARKSFTLDEMKLQSDISALSEQLALSEAKAVETQLRRKLLENEIRKSEVAKKDMVCLHEAQQIDLCNEIEKLKANIAERGEAVEALNKKIDMQKLQYDMLVAEKDGLNAEVQMLIAKMNSKDNQIQQLEENTKQMHIECVELIIGSESAQELTDELRVRVGELEKEVERQRIVISDRAEEKREAIRQLCFSLEHYRNGYKELRQAFIGHKRHAVLAS</sequence>
<dbReference type="EMBL" id="CM037161">
    <property type="protein sequence ID" value="KAH7854716.1"/>
    <property type="molecule type" value="Genomic_DNA"/>
</dbReference>
<protein>
    <submittedName>
        <fullName evidence="1">Uncharacterized protein</fullName>
    </submittedName>
</protein>
<dbReference type="Proteomes" id="UP000828048">
    <property type="component" value="Chromosome 11"/>
</dbReference>
<comment type="caution">
    <text evidence="1">The sequence shown here is derived from an EMBL/GenBank/DDBJ whole genome shotgun (WGS) entry which is preliminary data.</text>
</comment>
<name>A0ACB7YMX6_9ERIC</name>
<proteinExistence type="predicted"/>
<keyword evidence="2" id="KW-1185">Reference proteome</keyword>
<accession>A0ACB7YMX6</accession>